<dbReference type="InterPro" id="IPR008250">
    <property type="entry name" value="ATPase_P-typ_transduc_dom_A_sf"/>
</dbReference>
<keyword evidence="5 13" id="KW-0547">Nucleotide-binding</keyword>
<feature type="binding site" evidence="13">
    <location>
        <position position="1224"/>
    </location>
    <ligand>
        <name>ATP</name>
        <dbReference type="ChEBI" id="CHEBI:30616"/>
    </ligand>
</feature>
<dbReference type="InterPro" id="IPR023299">
    <property type="entry name" value="ATPase_P-typ_cyto_dom_N"/>
</dbReference>
<name>A0A6P8WEH2_DROAB</name>
<feature type="domain" description="P-type ATPase N-terminal" evidence="17">
    <location>
        <begin position="267"/>
        <end position="323"/>
    </location>
</feature>
<feature type="transmembrane region" description="Helical" evidence="15">
    <location>
        <begin position="1311"/>
        <end position="1331"/>
    </location>
</feature>
<dbReference type="SUPFAM" id="SSF81660">
    <property type="entry name" value="Metal cation-transporting ATPase, ATP-binding domain N"/>
    <property type="match status" value="1"/>
</dbReference>
<evidence type="ECO:0000256" key="14">
    <source>
        <dbReference type="PIRSR" id="PIRSR606539-3"/>
    </source>
</evidence>
<dbReference type="GeneID" id="117563437"/>
<evidence type="ECO:0000256" key="2">
    <source>
        <dbReference type="ARBA" id="ARBA00008109"/>
    </source>
</evidence>
<dbReference type="FunFam" id="3.40.50.1000:FF:000130">
    <property type="entry name" value="Phospholipid-transporting ATPase"/>
    <property type="match status" value="1"/>
</dbReference>
<evidence type="ECO:0000256" key="16">
    <source>
        <dbReference type="SAM" id="MobiDB-lite"/>
    </source>
</evidence>
<feature type="transmembrane region" description="Helical" evidence="15">
    <location>
        <begin position="1450"/>
        <end position="1477"/>
    </location>
</feature>
<keyword evidence="8 15" id="KW-1278">Translocase</keyword>
<evidence type="ECO:0000256" key="10">
    <source>
        <dbReference type="ARBA" id="ARBA00023136"/>
    </source>
</evidence>
<dbReference type="InterPro" id="IPR001757">
    <property type="entry name" value="P_typ_ATPase"/>
</dbReference>
<feature type="binding site" evidence="14">
    <location>
        <position position="1221"/>
    </location>
    <ligand>
        <name>Mg(2+)</name>
        <dbReference type="ChEBI" id="CHEBI:18420"/>
    </ligand>
</feature>
<feature type="compositionally biased region" description="Basic and acidic residues" evidence="16">
    <location>
        <begin position="183"/>
        <end position="194"/>
    </location>
</feature>
<feature type="binding site" evidence="13">
    <location>
        <position position="974"/>
    </location>
    <ligand>
        <name>ATP</name>
        <dbReference type="ChEBI" id="CHEBI:30616"/>
    </ligand>
</feature>
<evidence type="ECO:0000256" key="13">
    <source>
        <dbReference type="PIRSR" id="PIRSR606539-2"/>
    </source>
</evidence>
<dbReference type="Gene3D" id="1.20.1110.10">
    <property type="entry name" value="Calcium-transporting ATPase, transmembrane domain"/>
    <property type="match status" value="1"/>
</dbReference>
<feature type="transmembrane region" description="Helical" evidence="15">
    <location>
        <begin position="299"/>
        <end position="317"/>
    </location>
</feature>
<dbReference type="InterPro" id="IPR018303">
    <property type="entry name" value="ATPase_P-typ_P_site"/>
</dbReference>
<sequence>MPSANSEDLRRKFLIVQQQRSAPPNLAGDNLAQSQVQAQSQHQPQHSHSTMPTTGAPTPLGGGGEPERTYVFPGTHQVGTAAAGSMPSGPGIPGVAIISSHGNTTTLNPAGHSRGGHARSVSHGGGAIVAVGAGGRPIKSAMKGHQRAFSQGQITDSPPGSAAPAGRGHSRVGSKTDFILPPGHKDEPVREREFGPSAPSSATGGRGHSRQASRSESIYTLRRTEVPPWWKRFTLCNFNNNDKFEERSYRMVVPNHTVPPKTPKREHPNGQFVGNKIRTTKYTLLSFIPKNLLEQFHRVANLYFIFIVLLNWLPAINAFGKEVAMIPVLFVLGVTAVKDLFEDRRRRASDKRINNTTCRVYDGETEHYKRMKWQDLRVGDIVHLSNNETVPADILLLRTSDPQGVCYIDTCDLDGETNLKRREVVRGFTEMQNIFVPSKFMSCVEADAPTTKLYRFHGALIHPTGERVPISTECLLLRESRLKNTDYVEGIVVYAGHETKSMLNNSGPRYKRSQVEQQMNIDVIWCVIILLILCVVGAIGCTMWLRSFVNFPVPYLPFTVNPPYEGMLTFWTYIIILQVMIPLSLYVTIELCKILQVFHIHNNIDLYDADTNKQTECRAMNITEELGQIQHIFSDKTGTLTENKMIFRRCVVNGADYNHPPSELEKLYAKPGAPAPPLIPNETLVDDMTQLGGGTYLTTNAQRIQEFMVVMAICNTVIVSAGPHRDLMNASGFIELNQSGSTPAVVNTTTTPLKHVRSRSKLLTTTTTTTTTTIINGGPQPAAMVMPADRYTRLAESRSVTPSPPPNLLFAMPAQSHQPTLSPISSSPESTPSSESPSPPMKNKAISNSISPTGRAKAVINSKITSLATFLNAKTQGKRLKINQTKTQTFYRTADGRPLYEAESPDELALVNAAYSYDCCLLNRSPNHILVSMPSAGATVEYEILKILPFDSSRKCMSIVVRQTGTQEIVLYTKGADSTIMPILAPCAQNSPEGILREQTQQQLDRYAREGLRILVMAKRTLNASDYTDWWARHQEIEMSLENRERRLRDSFAKLESNLTLLGATGIEDRLQDGVPETIAALLSAGISVWVLTGDKPETAINIAYSAKLFTQQMELIKLTARSRDAAETAINFYLTDLRNAKATNSTGYSLAPRSKPRALVVDGKTLTFILDSKSKLILPFLKLAKGCASVLCCRSTPLQKAYLVKVVKEELNLRTLAIGDGANDVSMIQMADVGVGISGQEGMQAVMAADFTLSRFRYLERLLLSHGYWCYDRLARMILYFFYKNATFVFLIFWYQLYCGFSGAVMMDQMYLMLYNLLFTSLPPLAIGVYDNRVPEDLLLKNPYLYKNGRVGLVYRPHDFWVILLDALYQSLVIFFVALCAYAESDVGIWEFGTTITASCLFVNLVHCGIEIRSWTVLHVISIVVSLGSFYIFSVVYNSMCVKCFGLPSTYWVIFKCFASSVHWLVILLSTVVAVLPRLLLTTLRTTFCPDDSTKVILQSKRERSRGEGLLVTWSRSTSASSIYRIADYGSKNQIITTIT</sequence>
<feature type="binding site" evidence="13">
    <location>
        <position position="950"/>
    </location>
    <ligand>
        <name>ATP</name>
        <dbReference type="ChEBI" id="CHEBI:30616"/>
    </ligand>
</feature>
<feature type="transmembrane region" description="Helical" evidence="15">
    <location>
        <begin position="1279"/>
        <end position="1299"/>
    </location>
</feature>
<dbReference type="InterPro" id="IPR006539">
    <property type="entry name" value="P-type_ATPase_IV"/>
</dbReference>
<feature type="compositionally biased region" description="Low complexity" evidence="16">
    <location>
        <begin position="819"/>
        <end position="836"/>
    </location>
</feature>
<evidence type="ECO:0000313" key="19">
    <source>
        <dbReference type="Proteomes" id="UP000515160"/>
    </source>
</evidence>
<feature type="compositionally biased region" description="Low complexity" evidence="16">
    <location>
        <begin position="33"/>
        <end position="59"/>
    </location>
</feature>
<evidence type="ECO:0000256" key="8">
    <source>
        <dbReference type="ARBA" id="ARBA00022967"/>
    </source>
</evidence>
<evidence type="ECO:0000259" key="17">
    <source>
        <dbReference type="Pfam" id="PF16209"/>
    </source>
</evidence>
<feature type="compositionally biased region" description="Polar residues" evidence="16">
    <location>
        <begin position="148"/>
        <end position="158"/>
    </location>
</feature>
<keyword evidence="6 13" id="KW-0067">ATP-binding</keyword>
<keyword evidence="10 15" id="KW-0472">Membrane</keyword>
<protein>
    <recommendedName>
        <fullName evidence="15">Phospholipid-transporting ATPase</fullName>
        <ecNumber evidence="15">7.6.2.1</ecNumber>
    </recommendedName>
</protein>
<feature type="binding site" evidence="13">
    <location>
        <position position="1195"/>
    </location>
    <ligand>
        <name>ATP</name>
        <dbReference type="ChEBI" id="CHEBI:30616"/>
    </ligand>
</feature>
<evidence type="ECO:0000313" key="21">
    <source>
        <dbReference type="RefSeq" id="XP_034097663.1"/>
    </source>
</evidence>
<dbReference type="PRINTS" id="PR00119">
    <property type="entry name" value="CATATPASE"/>
</dbReference>
<gene>
    <name evidence="20 21" type="primary">LOC117563437</name>
</gene>
<feature type="binding site" evidence="13">
    <location>
        <position position="1201"/>
    </location>
    <ligand>
        <name>ATP</name>
        <dbReference type="ChEBI" id="CHEBI:30616"/>
    </ligand>
</feature>
<dbReference type="Pfam" id="PF13246">
    <property type="entry name" value="Cation_ATPase"/>
    <property type="match status" value="1"/>
</dbReference>
<dbReference type="SFLD" id="SFLDF00027">
    <property type="entry name" value="p-type_atpase"/>
    <property type="match status" value="1"/>
</dbReference>
<feature type="region of interest" description="Disordered" evidence="16">
    <location>
        <begin position="1"/>
        <end position="66"/>
    </location>
</feature>
<feature type="transmembrane region" description="Helical" evidence="15">
    <location>
        <begin position="570"/>
        <end position="589"/>
    </location>
</feature>
<dbReference type="RefSeq" id="XP_034097661.1">
    <property type="nucleotide sequence ID" value="XM_034241770.2"/>
</dbReference>
<dbReference type="Gene3D" id="3.40.50.1000">
    <property type="entry name" value="HAD superfamily/HAD-like"/>
    <property type="match status" value="2"/>
</dbReference>
<dbReference type="GO" id="GO:0045332">
    <property type="term" value="P:phospholipid translocation"/>
    <property type="evidence" value="ECO:0007669"/>
    <property type="project" value="TreeGrafter"/>
</dbReference>
<dbReference type="Gene3D" id="2.70.150.10">
    <property type="entry name" value="Calcium-transporting ATPase, cytoplasmic transduction domain A"/>
    <property type="match status" value="1"/>
</dbReference>
<feature type="binding site" evidence="14">
    <location>
        <position position="635"/>
    </location>
    <ligand>
        <name>Mg(2+)</name>
        <dbReference type="ChEBI" id="CHEBI:18420"/>
    </ligand>
</feature>
<dbReference type="GO" id="GO:0000287">
    <property type="term" value="F:magnesium ion binding"/>
    <property type="evidence" value="ECO:0007669"/>
    <property type="project" value="UniProtKB-UniRule"/>
</dbReference>
<keyword evidence="19" id="KW-1185">Reference proteome</keyword>
<dbReference type="SUPFAM" id="SSF81665">
    <property type="entry name" value="Calcium ATPase, transmembrane domain M"/>
    <property type="match status" value="1"/>
</dbReference>
<evidence type="ECO:0000313" key="20">
    <source>
        <dbReference type="RefSeq" id="XP_034097661.1"/>
    </source>
</evidence>
<evidence type="ECO:0000256" key="15">
    <source>
        <dbReference type="RuleBase" id="RU362033"/>
    </source>
</evidence>
<dbReference type="EC" id="7.6.2.1" evidence="15"/>
<feature type="binding site" evidence="14">
    <location>
        <position position="1225"/>
    </location>
    <ligand>
        <name>Mg(2+)</name>
        <dbReference type="ChEBI" id="CHEBI:18420"/>
    </ligand>
</feature>
<dbReference type="SUPFAM" id="SSF56784">
    <property type="entry name" value="HAD-like"/>
    <property type="match status" value="1"/>
</dbReference>
<comment type="cofactor">
    <cofactor evidence="14">
        <name>Mg(2+)</name>
        <dbReference type="ChEBI" id="CHEBI:18420"/>
    </cofactor>
</comment>
<evidence type="ECO:0000256" key="7">
    <source>
        <dbReference type="ARBA" id="ARBA00022842"/>
    </source>
</evidence>
<evidence type="ECO:0000256" key="4">
    <source>
        <dbReference type="ARBA" id="ARBA00022723"/>
    </source>
</evidence>
<dbReference type="InterPro" id="IPR032630">
    <property type="entry name" value="P_typ_ATPase_c"/>
</dbReference>
<comment type="similarity">
    <text evidence="2 15">Belongs to the cation transport ATPase (P-type) (TC 3.A.3) family. Type IV subfamily.</text>
</comment>
<dbReference type="InterPro" id="IPR036412">
    <property type="entry name" value="HAD-like_sf"/>
</dbReference>
<feature type="binding site" evidence="13">
    <location>
        <position position="1095"/>
    </location>
    <ligand>
        <name>ATP</name>
        <dbReference type="ChEBI" id="CHEBI:30616"/>
    </ligand>
</feature>
<dbReference type="SUPFAM" id="SSF81653">
    <property type="entry name" value="Calcium ATPase, transduction domain A"/>
    <property type="match status" value="1"/>
</dbReference>
<reference evidence="20 21" key="1">
    <citation type="submission" date="2025-04" db="UniProtKB">
        <authorList>
            <consortium name="RefSeq"/>
        </authorList>
    </citation>
    <scope>IDENTIFICATION</scope>
    <source>
        <strain evidence="20 21">15112-1751.03</strain>
        <tissue evidence="20 21">Whole Adult</tissue>
    </source>
</reference>
<feature type="transmembrane region" description="Helical" evidence="15">
    <location>
        <begin position="1390"/>
        <end position="1411"/>
    </location>
</feature>
<comment type="catalytic activity">
    <reaction evidence="11 15">
        <text>ATP + H2O + phospholipidSide 1 = ADP + phosphate + phospholipidSide 2.</text>
        <dbReference type="EC" id="7.6.2.1"/>
    </reaction>
</comment>
<dbReference type="FunFam" id="3.40.1110.10:FF:000059">
    <property type="entry name" value="Phospholipid-transporting ATPase"/>
    <property type="match status" value="1"/>
</dbReference>
<dbReference type="InterPro" id="IPR023214">
    <property type="entry name" value="HAD_sf"/>
</dbReference>
<feature type="binding site" evidence="13">
    <location>
        <position position="635"/>
    </location>
    <ligand>
        <name>ATP</name>
        <dbReference type="ChEBI" id="CHEBI:30616"/>
    </ligand>
</feature>
<feature type="region of interest" description="Disordered" evidence="16">
    <location>
        <begin position="142"/>
        <end position="216"/>
    </location>
</feature>
<comment type="subcellular location">
    <subcellularLocation>
        <location evidence="1 15">Membrane</location>
        <topology evidence="1 15">Multi-pass membrane protein</topology>
    </subcellularLocation>
</comment>
<proteinExistence type="inferred from homology"/>
<dbReference type="GO" id="GO:0005886">
    <property type="term" value="C:plasma membrane"/>
    <property type="evidence" value="ECO:0007669"/>
    <property type="project" value="TreeGrafter"/>
</dbReference>
<dbReference type="InterPro" id="IPR023298">
    <property type="entry name" value="ATPase_P-typ_TM_dom_sf"/>
</dbReference>
<feature type="transmembrane region" description="Helical" evidence="15">
    <location>
        <begin position="323"/>
        <end position="341"/>
    </location>
</feature>
<dbReference type="GO" id="GO:0005524">
    <property type="term" value="F:ATP binding"/>
    <property type="evidence" value="ECO:0007669"/>
    <property type="project" value="UniProtKB-UniRule"/>
</dbReference>
<accession>A0A6P8WEH2</accession>
<dbReference type="OrthoDB" id="377733at2759"/>
<feature type="active site" description="4-aspartylphosphate intermediate" evidence="12">
    <location>
        <position position="635"/>
    </location>
</feature>
<dbReference type="SFLD" id="SFLDS00003">
    <property type="entry name" value="Haloacid_Dehalogenase"/>
    <property type="match status" value="1"/>
</dbReference>
<dbReference type="NCBIfam" id="TIGR01652">
    <property type="entry name" value="ATPase-Plipid"/>
    <property type="match status" value="2"/>
</dbReference>
<evidence type="ECO:0000256" key="5">
    <source>
        <dbReference type="ARBA" id="ARBA00022741"/>
    </source>
</evidence>
<dbReference type="GO" id="GO:0140326">
    <property type="term" value="F:ATPase-coupled intramembrane lipid transporter activity"/>
    <property type="evidence" value="ECO:0007669"/>
    <property type="project" value="UniProtKB-EC"/>
</dbReference>
<evidence type="ECO:0000256" key="6">
    <source>
        <dbReference type="ARBA" id="ARBA00022840"/>
    </source>
</evidence>
<feature type="binding site" evidence="13">
    <location>
        <position position="1094"/>
    </location>
    <ligand>
        <name>ATP</name>
        <dbReference type="ChEBI" id="CHEBI:30616"/>
    </ligand>
</feature>
<dbReference type="Pfam" id="PF16212">
    <property type="entry name" value="PhoLip_ATPase_C"/>
    <property type="match status" value="1"/>
</dbReference>
<feature type="binding site" evidence="13">
    <location>
        <position position="1093"/>
    </location>
    <ligand>
        <name>ATP</name>
        <dbReference type="ChEBI" id="CHEBI:30616"/>
    </ligand>
</feature>
<dbReference type="Proteomes" id="UP000515160">
    <property type="component" value="Chromosome 2L"/>
</dbReference>
<evidence type="ECO:0000256" key="3">
    <source>
        <dbReference type="ARBA" id="ARBA00022692"/>
    </source>
</evidence>
<dbReference type="PANTHER" id="PTHR24092">
    <property type="entry name" value="PROBABLE PHOSPHOLIPID-TRANSPORTING ATPASE"/>
    <property type="match status" value="1"/>
</dbReference>
<feature type="transmembrane region" description="Helical" evidence="15">
    <location>
        <begin position="521"/>
        <end position="545"/>
    </location>
</feature>
<dbReference type="FunFam" id="2.70.150.10:FF:000054">
    <property type="entry name" value="Phospholipid-transporting ATPase"/>
    <property type="match status" value="1"/>
</dbReference>
<dbReference type="NCBIfam" id="TIGR01494">
    <property type="entry name" value="ATPase_P-type"/>
    <property type="match status" value="1"/>
</dbReference>
<evidence type="ECO:0000259" key="18">
    <source>
        <dbReference type="Pfam" id="PF16212"/>
    </source>
</evidence>
<evidence type="ECO:0000256" key="11">
    <source>
        <dbReference type="ARBA" id="ARBA00034036"/>
    </source>
</evidence>
<feature type="binding site" evidence="13">
    <location>
        <position position="1225"/>
    </location>
    <ligand>
        <name>ATP</name>
        <dbReference type="ChEBI" id="CHEBI:30616"/>
    </ligand>
</feature>
<feature type="binding site" evidence="13">
    <location>
        <position position="1013"/>
    </location>
    <ligand>
        <name>ATP</name>
        <dbReference type="ChEBI" id="CHEBI:30616"/>
    </ligand>
</feature>
<keyword evidence="4 14" id="KW-0479">Metal-binding</keyword>
<keyword evidence="3 15" id="KW-0812">Transmembrane</keyword>
<feature type="binding site" evidence="13">
    <location>
        <position position="637"/>
    </location>
    <ligand>
        <name>ATP</name>
        <dbReference type="ChEBI" id="CHEBI:30616"/>
    </ligand>
</feature>
<dbReference type="Pfam" id="PF16209">
    <property type="entry name" value="PhoLip_ATPase_N"/>
    <property type="match status" value="1"/>
</dbReference>
<dbReference type="PANTHER" id="PTHR24092:SF218">
    <property type="entry name" value="PHOSPHOLIPID-TRANSPORTING ATPASE"/>
    <property type="match status" value="1"/>
</dbReference>
<dbReference type="InterPro" id="IPR044492">
    <property type="entry name" value="P_typ_ATPase_HD_dom"/>
</dbReference>
<feature type="binding site" evidence="13">
    <location>
        <position position="907"/>
    </location>
    <ligand>
        <name>ATP</name>
        <dbReference type="ChEBI" id="CHEBI:30616"/>
    </ligand>
</feature>
<dbReference type="GO" id="GO:0016887">
    <property type="term" value="F:ATP hydrolysis activity"/>
    <property type="evidence" value="ECO:0007669"/>
    <property type="project" value="InterPro"/>
</dbReference>
<dbReference type="CDD" id="cd02073">
    <property type="entry name" value="P-type_ATPase_APLT_Dnf-like"/>
    <property type="match status" value="1"/>
</dbReference>
<dbReference type="PROSITE" id="PS00154">
    <property type="entry name" value="ATPASE_E1_E2"/>
    <property type="match status" value="1"/>
</dbReference>
<feature type="binding site" evidence="14">
    <location>
        <position position="637"/>
    </location>
    <ligand>
        <name>Mg(2+)</name>
        <dbReference type="ChEBI" id="CHEBI:18420"/>
    </ligand>
</feature>
<feature type="region of interest" description="Disordered" evidence="16">
    <location>
        <begin position="795"/>
        <end position="852"/>
    </location>
</feature>
<feature type="domain" description="P-type ATPase C-terminal" evidence="18">
    <location>
        <begin position="1247"/>
        <end position="1491"/>
    </location>
</feature>
<dbReference type="SFLD" id="SFLDG00002">
    <property type="entry name" value="C1.7:_P-type_atpase_like"/>
    <property type="match status" value="1"/>
</dbReference>
<organism evidence="19 21">
    <name type="scientific">Drosophila albomicans</name>
    <name type="common">Fruit fly</name>
    <dbReference type="NCBI Taxonomy" id="7291"/>
    <lineage>
        <taxon>Eukaryota</taxon>
        <taxon>Metazoa</taxon>
        <taxon>Ecdysozoa</taxon>
        <taxon>Arthropoda</taxon>
        <taxon>Hexapoda</taxon>
        <taxon>Insecta</taxon>
        <taxon>Pterygota</taxon>
        <taxon>Neoptera</taxon>
        <taxon>Endopterygota</taxon>
        <taxon>Diptera</taxon>
        <taxon>Brachycera</taxon>
        <taxon>Muscomorpha</taxon>
        <taxon>Ephydroidea</taxon>
        <taxon>Drosophilidae</taxon>
        <taxon>Drosophila</taxon>
    </lineage>
</organism>
<keyword evidence="9 15" id="KW-1133">Transmembrane helix</keyword>
<evidence type="ECO:0000256" key="12">
    <source>
        <dbReference type="PIRSR" id="PIRSR606539-1"/>
    </source>
</evidence>
<evidence type="ECO:0000256" key="1">
    <source>
        <dbReference type="ARBA" id="ARBA00004141"/>
    </source>
</evidence>
<evidence type="ECO:0000256" key="9">
    <source>
        <dbReference type="ARBA" id="ARBA00022989"/>
    </source>
</evidence>
<feature type="binding site" evidence="13">
    <location>
        <position position="636"/>
    </location>
    <ligand>
        <name>ATP</name>
        <dbReference type="ChEBI" id="CHEBI:30616"/>
    </ligand>
</feature>
<dbReference type="InterPro" id="IPR032631">
    <property type="entry name" value="P-type_ATPase_N"/>
</dbReference>
<keyword evidence="7 14" id="KW-0460">Magnesium</keyword>
<feature type="transmembrane region" description="Helical" evidence="15">
    <location>
        <begin position="1361"/>
        <end position="1384"/>
    </location>
</feature>
<feature type="transmembrane region" description="Helical" evidence="15">
    <location>
        <begin position="1418"/>
        <end position="1438"/>
    </location>
</feature>
<dbReference type="Gene3D" id="3.40.1110.10">
    <property type="entry name" value="Calcium-transporting ATPase, cytoplasmic domain N"/>
    <property type="match status" value="2"/>
</dbReference>
<dbReference type="RefSeq" id="XP_034097663.1">
    <property type="nucleotide sequence ID" value="XM_034241772.2"/>
</dbReference>